<evidence type="ECO:0000313" key="1">
    <source>
        <dbReference type="EMBL" id="KEK20267.1"/>
    </source>
</evidence>
<gene>
    <name evidence="1" type="ORF">BAMA_17670</name>
</gene>
<dbReference type="AlphaFoldDB" id="A0A073K1E5"/>
<dbReference type="Proteomes" id="UP000027822">
    <property type="component" value="Unassembled WGS sequence"/>
</dbReference>
<protein>
    <submittedName>
        <fullName evidence="1">Uncharacterized protein</fullName>
    </submittedName>
</protein>
<organism evidence="1 2">
    <name type="scientific">Bacillus manliponensis</name>
    <dbReference type="NCBI Taxonomy" id="574376"/>
    <lineage>
        <taxon>Bacteria</taxon>
        <taxon>Bacillati</taxon>
        <taxon>Bacillota</taxon>
        <taxon>Bacilli</taxon>
        <taxon>Bacillales</taxon>
        <taxon>Bacillaceae</taxon>
        <taxon>Bacillus</taxon>
        <taxon>Bacillus cereus group</taxon>
    </lineage>
</organism>
<reference evidence="1 2" key="1">
    <citation type="submission" date="2014-06" db="EMBL/GenBank/DDBJ databases">
        <title>Draft genome sequence of Bacillus manliponensis JCM 15802 (MCCC 1A00708).</title>
        <authorList>
            <person name="Lai Q."/>
            <person name="Liu Y."/>
            <person name="Shao Z."/>
        </authorList>
    </citation>
    <scope>NUCLEOTIDE SEQUENCE [LARGE SCALE GENOMIC DNA]</scope>
    <source>
        <strain evidence="1 2">JCM 15802</strain>
    </source>
</reference>
<keyword evidence="2" id="KW-1185">Reference proteome</keyword>
<comment type="caution">
    <text evidence="1">The sequence shown here is derived from an EMBL/GenBank/DDBJ whole genome shotgun (WGS) entry which is preliminary data.</text>
</comment>
<dbReference type="STRING" id="574376.BAMA_17670"/>
<accession>A0A073K1E5</accession>
<sequence length="64" mass="7309">MKLVLLFGPQAVGKMNAGQELEKITKEFYMKNQQYTFGRSRSSERDKSGVSVMRGIYCKKAQSE</sequence>
<dbReference type="EMBL" id="JOTN01000004">
    <property type="protein sequence ID" value="KEK20267.1"/>
    <property type="molecule type" value="Genomic_DNA"/>
</dbReference>
<proteinExistence type="predicted"/>
<name>A0A073K1E5_9BACI</name>
<evidence type="ECO:0000313" key="2">
    <source>
        <dbReference type="Proteomes" id="UP000027822"/>
    </source>
</evidence>